<feature type="binding site" description="axial binding residue" evidence="11">
    <location>
        <position position="96"/>
    </location>
    <ligand>
        <name>heme</name>
        <dbReference type="ChEBI" id="CHEBI:30413"/>
        <label>1</label>
    </ligand>
    <ligandPart>
        <name>Fe</name>
        <dbReference type="ChEBI" id="CHEBI:18248"/>
    </ligandPart>
</feature>
<dbReference type="PIRSF" id="PIRSF000017">
    <property type="entry name" value="RC_cytochrome"/>
    <property type="match status" value="1"/>
</dbReference>
<dbReference type="GO" id="GO:0019684">
    <property type="term" value="P:photosynthesis, light reaction"/>
    <property type="evidence" value="ECO:0007669"/>
    <property type="project" value="InterPro"/>
</dbReference>
<feature type="binding site" description="covalent" evidence="10">
    <location>
        <position position="262"/>
    </location>
    <ligand>
        <name>heme</name>
        <dbReference type="ChEBI" id="CHEBI:30413"/>
        <label>3</label>
    </ligand>
</feature>
<feature type="binding site" description="covalent" evidence="10">
    <location>
        <position position="322"/>
    </location>
    <ligand>
        <name>heme</name>
        <dbReference type="ChEBI" id="CHEBI:30413"/>
        <label>4</label>
    </ligand>
</feature>
<keyword evidence="9" id="KW-0674">Reaction center</keyword>
<dbReference type="GO" id="GO:0030077">
    <property type="term" value="C:plasma membrane light-harvesting complex"/>
    <property type="evidence" value="ECO:0007669"/>
    <property type="project" value="InterPro"/>
</dbReference>
<reference evidence="12 13" key="1">
    <citation type="submission" date="2019-09" db="EMBL/GenBank/DDBJ databases">
        <title>Genome sequence of Rhodovastum atsumiense, a diverse member of the Acetobacteraceae family of non-sulfur purple photosynthetic bacteria.</title>
        <authorList>
            <person name="Meyer T."/>
            <person name="Kyndt J."/>
        </authorList>
    </citation>
    <scope>NUCLEOTIDE SEQUENCE [LARGE SCALE GENOMIC DNA]</scope>
    <source>
        <strain evidence="12 13">DSM 21279</strain>
    </source>
</reference>
<feature type="binding site" description="covalent" evidence="10">
    <location>
        <position position="112"/>
    </location>
    <ligand>
        <name>heme</name>
        <dbReference type="ChEBI" id="CHEBI:30413"/>
        <label>1</label>
    </ligand>
</feature>
<dbReference type="GO" id="GO:0020037">
    <property type="term" value="F:heme binding"/>
    <property type="evidence" value="ECO:0007669"/>
    <property type="project" value="InterPro"/>
</dbReference>
<dbReference type="InterPro" id="IPR003158">
    <property type="entry name" value="Photosyn_RC_cyt_c-su"/>
</dbReference>
<feature type="binding site" description="axial binding residue" evidence="11">
    <location>
        <position position="323"/>
    </location>
    <ligand>
        <name>heme</name>
        <dbReference type="ChEBI" id="CHEBI:30413"/>
        <label>4</label>
    </ligand>
    <ligandPart>
        <name>Fe</name>
        <dbReference type="ChEBI" id="CHEBI:18248"/>
    </ligandPart>
</feature>
<feature type="binding site" description="axial binding residue" evidence="11">
    <location>
        <position position="165"/>
    </location>
    <ligand>
        <name>heme</name>
        <dbReference type="ChEBI" id="CHEBI:30413"/>
        <label>2</label>
    </ligand>
    <ligandPart>
        <name>Fe</name>
        <dbReference type="ChEBI" id="CHEBI:18248"/>
    </ligandPart>
</feature>
<accession>A0A5M6IYH6</accession>
<dbReference type="GO" id="GO:0005506">
    <property type="term" value="F:iron ion binding"/>
    <property type="evidence" value="ECO:0007669"/>
    <property type="project" value="InterPro"/>
</dbReference>
<comment type="caution">
    <text evidence="12">The sequence shown here is derived from an EMBL/GenBank/DDBJ whole genome shotgun (WGS) entry which is preliminary data.</text>
</comment>
<dbReference type="Gene3D" id="1.10.468.10">
    <property type="entry name" value="Photosynthetic Reaction Center, subunit C, domain 2"/>
    <property type="match status" value="2"/>
</dbReference>
<dbReference type="Proteomes" id="UP000325255">
    <property type="component" value="Unassembled WGS sequence"/>
</dbReference>
<evidence type="ECO:0000313" key="13">
    <source>
        <dbReference type="Proteomes" id="UP000325255"/>
    </source>
</evidence>
<comment type="PTM">
    <text evidence="9 10">Binds 4 heme groups per subunit.</text>
</comment>
<keyword evidence="13" id="KW-1185">Reference proteome</keyword>
<evidence type="ECO:0000256" key="8">
    <source>
        <dbReference type="ARBA" id="ARBA00023004"/>
    </source>
</evidence>
<feature type="binding site" description="axial binding residue" evidence="11">
    <location>
        <position position="147"/>
    </location>
    <ligand>
        <name>heme</name>
        <dbReference type="ChEBI" id="CHEBI:30413"/>
        <label>4</label>
    </ligand>
    <ligandPart>
        <name>Fe</name>
        <dbReference type="ChEBI" id="CHEBI:18248"/>
    </ligandPart>
</feature>
<feature type="binding site" description="axial binding residue" evidence="11">
    <location>
        <position position="113"/>
    </location>
    <ligand>
        <name>heme</name>
        <dbReference type="ChEBI" id="CHEBI:30413"/>
        <label>1</label>
    </ligand>
    <ligandPart>
        <name>Fe</name>
        <dbReference type="ChEBI" id="CHEBI:18248"/>
    </ligandPart>
</feature>
<name>A0A5M6IYH6_9PROT</name>
<dbReference type="OrthoDB" id="9813732at2"/>
<organism evidence="12 13">
    <name type="scientific">Rhodovastum atsumiense</name>
    <dbReference type="NCBI Taxonomy" id="504468"/>
    <lineage>
        <taxon>Bacteria</taxon>
        <taxon>Pseudomonadati</taxon>
        <taxon>Pseudomonadota</taxon>
        <taxon>Alphaproteobacteria</taxon>
        <taxon>Acetobacterales</taxon>
        <taxon>Acetobacteraceae</taxon>
        <taxon>Rhodovastum</taxon>
    </lineage>
</organism>
<keyword evidence="4 9" id="KW-0602">Photosynthesis</keyword>
<dbReference type="SUPFAM" id="SSF48695">
    <property type="entry name" value="Multiheme cytochromes"/>
    <property type="match status" value="1"/>
</dbReference>
<dbReference type="EMBL" id="VWPK01000009">
    <property type="protein sequence ID" value="KAA5612877.1"/>
    <property type="molecule type" value="Genomic_DNA"/>
</dbReference>
<dbReference type="Pfam" id="PF02276">
    <property type="entry name" value="CytoC_RC"/>
    <property type="match status" value="1"/>
</dbReference>
<evidence type="ECO:0000256" key="6">
    <source>
        <dbReference type="ARBA" id="ARBA00022723"/>
    </source>
</evidence>
<evidence type="ECO:0000256" key="5">
    <source>
        <dbReference type="ARBA" id="ARBA00022617"/>
    </source>
</evidence>
<feature type="binding site" description="covalent" evidence="10">
    <location>
        <position position="259"/>
    </location>
    <ligand>
        <name>heme</name>
        <dbReference type="ChEBI" id="CHEBI:30413"/>
        <label>3</label>
    </ligand>
</feature>
<dbReference type="CDD" id="cd09224">
    <property type="entry name" value="CytoC_RC"/>
    <property type="match status" value="1"/>
</dbReference>
<gene>
    <name evidence="12" type="ORF">F1189_07495</name>
</gene>
<feature type="binding site" description="axial binding residue" evidence="11">
    <location>
        <position position="263"/>
    </location>
    <ligand>
        <name>heme</name>
        <dbReference type="ChEBI" id="CHEBI:30413"/>
        <label>3</label>
    </ligand>
    <ligandPart>
        <name>Fe</name>
        <dbReference type="ChEBI" id="CHEBI:18248"/>
    </ligandPart>
</feature>
<evidence type="ECO:0000313" key="12">
    <source>
        <dbReference type="EMBL" id="KAA5612877.1"/>
    </source>
</evidence>
<evidence type="ECO:0000256" key="10">
    <source>
        <dbReference type="PIRSR" id="PIRSR000017-1"/>
    </source>
</evidence>
<feature type="binding site" description="axial binding residue" evidence="11">
    <location>
        <position position="133"/>
    </location>
    <ligand>
        <name>heme</name>
        <dbReference type="ChEBI" id="CHEBI:30413"/>
        <label>2</label>
    </ligand>
    <ligandPart>
        <name>Fe</name>
        <dbReference type="ChEBI" id="CHEBI:18248"/>
    </ligandPart>
</feature>
<dbReference type="NCBIfam" id="NF040706">
    <property type="entry name" value="photo_cyt_PufC"/>
    <property type="match status" value="1"/>
</dbReference>
<dbReference type="GO" id="GO:0009055">
    <property type="term" value="F:electron transfer activity"/>
    <property type="evidence" value="ECO:0007669"/>
    <property type="project" value="InterPro"/>
</dbReference>
<feature type="binding site" description="axial binding residue" evidence="11">
    <location>
        <position position="248"/>
    </location>
    <ligand>
        <name>heme</name>
        <dbReference type="ChEBI" id="CHEBI:30413"/>
        <label>3</label>
    </ligand>
    <ligandPart>
        <name>Fe</name>
        <dbReference type="ChEBI" id="CHEBI:18248"/>
    </ligandPart>
</feature>
<dbReference type="AlphaFoldDB" id="A0A5M6IYH6"/>
<proteinExistence type="predicted"/>
<feature type="binding site" description="covalent" evidence="10">
    <location>
        <position position="319"/>
    </location>
    <ligand>
        <name>heme</name>
        <dbReference type="ChEBI" id="CHEBI:30413"/>
        <label>4</label>
    </ligand>
</feature>
<evidence type="ECO:0000256" key="4">
    <source>
        <dbReference type="ARBA" id="ARBA00022531"/>
    </source>
</evidence>
<evidence type="ECO:0000256" key="11">
    <source>
        <dbReference type="PIRSR" id="PIRSR000017-2"/>
    </source>
</evidence>
<dbReference type="InterPro" id="IPR036280">
    <property type="entry name" value="Multihaem_cyt_sf"/>
</dbReference>
<evidence type="ECO:0000256" key="7">
    <source>
        <dbReference type="ARBA" id="ARBA00022982"/>
    </source>
</evidence>
<feature type="binding site" description="covalent" evidence="10">
    <location>
        <position position="109"/>
    </location>
    <ligand>
        <name>heme</name>
        <dbReference type="ChEBI" id="CHEBI:30413"/>
        <label>1</label>
    </ligand>
</feature>
<evidence type="ECO:0000256" key="1">
    <source>
        <dbReference type="ARBA" id="ARBA00003196"/>
    </source>
</evidence>
<keyword evidence="6 9" id="KW-0479">Metal-binding</keyword>
<evidence type="ECO:0000256" key="2">
    <source>
        <dbReference type="ARBA" id="ARBA00015978"/>
    </source>
</evidence>
<dbReference type="RefSeq" id="WP_150040104.1">
    <property type="nucleotide sequence ID" value="NZ_OW485601.1"/>
</dbReference>
<feature type="binding site" description="covalent" evidence="10">
    <location>
        <position position="164"/>
    </location>
    <ligand>
        <name>heme</name>
        <dbReference type="ChEBI" id="CHEBI:30413"/>
        <label>2</label>
    </ligand>
</feature>
<evidence type="ECO:0000256" key="3">
    <source>
        <dbReference type="ARBA" id="ARBA00022448"/>
    </source>
</evidence>
<keyword evidence="3 9" id="KW-0813">Transport</keyword>
<dbReference type="InterPro" id="IPR023119">
    <property type="entry name" value="Multihaem_cyt_PRC_cyt_su-like"/>
</dbReference>
<protein>
    <recommendedName>
        <fullName evidence="2 9">Photosynthetic reaction center cytochrome c subunit</fullName>
    </recommendedName>
</protein>
<feature type="binding site" description="covalent" evidence="10">
    <location>
        <position position="161"/>
    </location>
    <ligand>
        <name>heme</name>
        <dbReference type="ChEBI" id="CHEBI:30413"/>
        <label>2</label>
    </ligand>
</feature>
<keyword evidence="7 9" id="KW-0249">Electron transport</keyword>
<comment type="function">
    <text evidence="1 9">The reaction center of purple bacteria contains a tightly bound cytochrome molecule which re-reduces the photo oxidized primary electron donor.</text>
</comment>
<keyword evidence="5 9" id="KW-0349">Heme</keyword>
<sequence>MKLNLTTGLGLFAAAAIGVGLLFTIEYPPVDVVQRGFRGLGMNQLFHPATVAKAVPNNTVPPALIQVPAIGGKAGDVYKNVQVLKDLPVAQFTRLMAAVTDWVAPQQGCTYCHVDANNLASDDIYTKVVSRRMFQMTIDINKNYKNHVAATGPEGANGVTCYTCHRGQPIPANIWFTDPASQTVNIGGLGDRAGKNIASPAAGYTSLPTDPFTPFLLKADSLRVETPDPLPIGYPATIKNTEWTYGFMFHLSAALGVNCTYCHNSRQFADWSQSTPQRVTAFQGIAMTRALNVNYLAPLQNVFPASRLGPGGDSPKVNCATCHQGTYKPLYGANMVKDYPELTR</sequence>
<evidence type="ECO:0000256" key="9">
    <source>
        <dbReference type="PIRNR" id="PIRNR000017"/>
    </source>
</evidence>
<keyword evidence="8 9" id="KW-0408">Iron</keyword>